<feature type="domain" description="Methyl-accepting transducer" evidence="5">
    <location>
        <begin position="436"/>
        <end position="672"/>
    </location>
</feature>
<dbReference type="PROSITE" id="PS50885">
    <property type="entry name" value="HAMP"/>
    <property type="match status" value="1"/>
</dbReference>
<dbReference type="CDD" id="cd06225">
    <property type="entry name" value="HAMP"/>
    <property type="match status" value="1"/>
</dbReference>
<name>A0A1M6FBV1_MALRU</name>
<feature type="transmembrane region" description="Helical" evidence="4">
    <location>
        <begin position="273"/>
        <end position="291"/>
    </location>
</feature>
<dbReference type="PANTHER" id="PTHR32089">
    <property type="entry name" value="METHYL-ACCEPTING CHEMOTAXIS PROTEIN MCPB"/>
    <property type="match status" value="1"/>
</dbReference>
<dbReference type="AlphaFoldDB" id="A0A1M6FBV1"/>
<sequence length="800" mass="87278">MRNIISIRWKILVALLILAVLPMLLLTYLFSDIASSQVEDQMELMADQAGRYIMQGVSQKEDSLLEDMEILGKDEEMLNAIYFGQITGDPEQLHHLMKHNGTQFGFDLLELVHADGHRHVLEANGKNAEPKIIKKVEGKKVEFSTESDSQLTVQKNRLAIIATVPLNFQGSLIGNLRAYHYIDQKHSLQLQDMIGADIAFHDGKRIVTTSLEELKNLQKDLDQTLDEDAVHMYLRGQEHIVYNYPLNHESAGFLIALDSSSIQIANKSMQRTLVLISLAVMTIAIALGIIISRSIARPLDSVVANLQEIAEGEADLTKTLDIHSNDEVGMLANSFNLFVERLRGIVENSRKAATGLTSATATIRSRSSEVSAAAVQQTKALEQTHTGITEIGATSGEIADNVSNLVAAVQESAAATHELESTTFSIGEQMENLFGIISDISSSIHQLSSSNEQVDGNIIELTSNARETSKSADELEQATSVIEKSAKRTSQLAQQAASDALEGKAAVQDTIRGISDLEEMMEQAYMTIQDLGERSDAIGNIINVIAEVADQTNLLALNAAIIAAQAGEHGQGFAVVAEEIRNLAERTSVSTKEIAEIIENLQQGTKTAVSTIEAGTLRAQQEVARSAAAGEALEKLHESSLISTEQITGIAKQTQKQSAENRNIAKAMLGITKMLDQIATSIGQQTASTRNLSEAAESMKNIAAKVKNSTGEQNRGSQQISQSMEHIQQMIERIDTATRHQDERSNEVVKSVAMVHRIAEENADRANGMDSVVESLIEHTDLLQKEMGAFKIDNEEQKES</sequence>
<keyword evidence="4" id="KW-0812">Transmembrane</keyword>
<dbReference type="Pfam" id="PF00672">
    <property type="entry name" value="HAMP"/>
    <property type="match status" value="1"/>
</dbReference>
<dbReference type="Gene3D" id="1.10.287.950">
    <property type="entry name" value="Methyl-accepting chemotaxis protein"/>
    <property type="match status" value="2"/>
</dbReference>
<evidence type="ECO:0000256" key="4">
    <source>
        <dbReference type="SAM" id="Phobius"/>
    </source>
</evidence>
<evidence type="ECO:0000259" key="6">
    <source>
        <dbReference type="PROSITE" id="PS50885"/>
    </source>
</evidence>
<evidence type="ECO:0000313" key="8">
    <source>
        <dbReference type="Proteomes" id="UP000184171"/>
    </source>
</evidence>
<dbReference type="Proteomes" id="UP000184171">
    <property type="component" value="Unassembled WGS sequence"/>
</dbReference>
<evidence type="ECO:0000256" key="1">
    <source>
        <dbReference type="ARBA" id="ARBA00023224"/>
    </source>
</evidence>
<keyword evidence="4" id="KW-1133">Transmembrane helix</keyword>
<evidence type="ECO:0000313" key="7">
    <source>
        <dbReference type="EMBL" id="SHI95089.1"/>
    </source>
</evidence>
<dbReference type="PROSITE" id="PS50111">
    <property type="entry name" value="CHEMOTAXIS_TRANSDUC_2"/>
    <property type="match status" value="1"/>
</dbReference>
<dbReference type="Pfam" id="PF00015">
    <property type="entry name" value="MCPsignal"/>
    <property type="match status" value="1"/>
</dbReference>
<organism evidence="7 8">
    <name type="scientific">Malonomonas rubra DSM 5091</name>
    <dbReference type="NCBI Taxonomy" id="1122189"/>
    <lineage>
        <taxon>Bacteria</taxon>
        <taxon>Pseudomonadati</taxon>
        <taxon>Thermodesulfobacteriota</taxon>
        <taxon>Desulfuromonadia</taxon>
        <taxon>Desulfuromonadales</taxon>
        <taxon>Geopsychrobacteraceae</taxon>
        <taxon>Malonomonas</taxon>
    </lineage>
</organism>
<dbReference type="SUPFAM" id="SSF58104">
    <property type="entry name" value="Methyl-accepting chemotaxis protein (MCP) signaling domain"/>
    <property type="match status" value="3"/>
</dbReference>
<keyword evidence="4" id="KW-0472">Membrane</keyword>
<dbReference type="PANTHER" id="PTHR32089:SF112">
    <property type="entry name" value="LYSOZYME-LIKE PROTEIN-RELATED"/>
    <property type="match status" value="1"/>
</dbReference>
<dbReference type="OrthoDB" id="5523945at2"/>
<dbReference type="RefSeq" id="WP_072906805.1">
    <property type="nucleotide sequence ID" value="NZ_FQZT01000003.1"/>
</dbReference>
<dbReference type="InterPro" id="IPR004089">
    <property type="entry name" value="MCPsignal_dom"/>
</dbReference>
<dbReference type="STRING" id="1122189.SAMN02745165_01224"/>
<accession>A0A1M6FBV1</accession>
<dbReference type="EMBL" id="FQZT01000003">
    <property type="protein sequence ID" value="SHI95089.1"/>
    <property type="molecule type" value="Genomic_DNA"/>
</dbReference>
<keyword evidence="1 3" id="KW-0807">Transducer</keyword>
<feature type="domain" description="HAMP" evidence="6">
    <location>
        <begin position="293"/>
        <end position="347"/>
    </location>
</feature>
<evidence type="ECO:0000259" key="5">
    <source>
        <dbReference type="PROSITE" id="PS50111"/>
    </source>
</evidence>
<dbReference type="Gene3D" id="6.10.340.10">
    <property type="match status" value="1"/>
</dbReference>
<proteinExistence type="inferred from homology"/>
<gene>
    <name evidence="7" type="ORF">SAMN02745165_01224</name>
</gene>
<keyword evidence="8" id="KW-1185">Reference proteome</keyword>
<dbReference type="GO" id="GO:0016020">
    <property type="term" value="C:membrane"/>
    <property type="evidence" value="ECO:0007669"/>
    <property type="project" value="InterPro"/>
</dbReference>
<dbReference type="GO" id="GO:0007165">
    <property type="term" value="P:signal transduction"/>
    <property type="evidence" value="ECO:0007669"/>
    <property type="project" value="UniProtKB-KW"/>
</dbReference>
<dbReference type="InterPro" id="IPR003660">
    <property type="entry name" value="HAMP_dom"/>
</dbReference>
<dbReference type="SMART" id="SM00304">
    <property type="entry name" value="HAMP"/>
    <property type="match status" value="1"/>
</dbReference>
<evidence type="ECO:0000256" key="3">
    <source>
        <dbReference type="PROSITE-ProRule" id="PRU00284"/>
    </source>
</evidence>
<comment type="similarity">
    <text evidence="2">Belongs to the methyl-accepting chemotaxis (MCP) protein family.</text>
</comment>
<reference evidence="7 8" key="1">
    <citation type="submission" date="2016-11" db="EMBL/GenBank/DDBJ databases">
        <authorList>
            <person name="Jaros S."/>
            <person name="Januszkiewicz K."/>
            <person name="Wedrychowicz H."/>
        </authorList>
    </citation>
    <scope>NUCLEOTIDE SEQUENCE [LARGE SCALE GENOMIC DNA]</scope>
    <source>
        <strain evidence="7 8">DSM 5091</strain>
    </source>
</reference>
<protein>
    <submittedName>
        <fullName evidence="7">Methyl-accepting chemotaxis protein</fullName>
    </submittedName>
</protein>
<evidence type="ECO:0000256" key="2">
    <source>
        <dbReference type="ARBA" id="ARBA00029447"/>
    </source>
</evidence>
<dbReference type="SMART" id="SM00283">
    <property type="entry name" value="MA"/>
    <property type="match status" value="1"/>
</dbReference>